<reference evidence="4 5" key="1">
    <citation type="submission" date="2017-03" db="EMBL/GenBank/DDBJ databases">
        <title>Genomes of endolithic fungi from Antarctica.</title>
        <authorList>
            <person name="Coleine C."/>
            <person name="Masonjones S."/>
            <person name="Stajich J.E."/>
        </authorList>
    </citation>
    <scope>NUCLEOTIDE SEQUENCE [LARGE SCALE GENOMIC DNA]</scope>
    <source>
        <strain evidence="4 5">CCFEE 5184</strain>
    </source>
</reference>
<dbReference type="Proteomes" id="UP000309340">
    <property type="component" value="Unassembled WGS sequence"/>
</dbReference>
<dbReference type="Gene3D" id="3.40.50.720">
    <property type="entry name" value="NAD(P)-binding Rossmann-like Domain"/>
    <property type="match status" value="1"/>
</dbReference>
<dbReference type="InterPro" id="IPR051609">
    <property type="entry name" value="NmrA/Isoflavone_reductase-like"/>
</dbReference>
<keyword evidence="5" id="KW-1185">Reference proteome</keyword>
<evidence type="ECO:0000256" key="2">
    <source>
        <dbReference type="ARBA" id="ARBA00023002"/>
    </source>
</evidence>
<dbReference type="STRING" id="329884.A0A4U0W515"/>
<comment type="caution">
    <text evidence="4">The sequence shown here is derived from an EMBL/GenBank/DDBJ whole genome shotgun (WGS) entry which is preliminary data.</text>
</comment>
<dbReference type="SUPFAM" id="SSF51735">
    <property type="entry name" value="NAD(P)-binding Rossmann-fold domains"/>
    <property type="match status" value="1"/>
</dbReference>
<dbReference type="Pfam" id="PF05368">
    <property type="entry name" value="NmrA"/>
    <property type="match status" value="1"/>
</dbReference>
<keyword evidence="2" id="KW-0560">Oxidoreductase</keyword>
<dbReference type="OrthoDB" id="419598at2759"/>
<dbReference type="InterPro" id="IPR008030">
    <property type="entry name" value="NmrA-like"/>
</dbReference>
<keyword evidence="1" id="KW-0521">NADP</keyword>
<gene>
    <name evidence="4" type="ORF">B0A55_13057</name>
</gene>
<dbReference type="GO" id="GO:0016491">
    <property type="term" value="F:oxidoreductase activity"/>
    <property type="evidence" value="ECO:0007669"/>
    <property type="project" value="UniProtKB-KW"/>
</dbReference>
<dbReference type="EMBL" id="NAJQ01001582">
    <property type="protein sequence ID" value="TKA56335.1"/>
    <property type="molecule type" value="Genomic_DNA"/>
</dbReference>
<dbReference type="InterPro" id="IPR045312">
    <property type="entry name" value="PCBER-like"/>
</dbReference>
<proteinExistence type="predicted"/>
<dbReference type="InterPro" id="IPR036291">
    <property type="entry name" value="NAD(P)-bd_dom_sf"/>
</dbReference>
<dbReference type="AlphaFoldDB" id="A0A4U0W515"/>
<dbReference type="Gene3D" id="3.90.25.10">
    <property type="entry name" value="UDP-galactose 4-epimerase, domain 1"/>
    <property type="match status" value="1"/>
</dbReference>
<evidence type="ECO:0000313" key="5">
    <source>
        <dbReference type="Proteomes" id="UP000309340"/>
    </source>
</evidence>
<accession>A0A4U0W515</accession>
<evidence type="ECO:0000259" key="3">
    <source>
        <dbReference type="Pfam" id="PF05368"/>
    </source>
</evidence>
<dbReference type="PANTHER" id="PTHR47706:SF7">
    <property type="entry name" value="CIPA-LIKE, PUTATIVE (AFU_ORTHOLOGUE AFUA_1G01630)-RELATED"/>
    <property type="match status" value="1"/>
</dbReference>
<organism evidence="4 5">
    <name type="scientific">Friedmanniomyces simplex</name>
    <dbReference type="NCBI Taxonomy" id="329884"/>
    <lineage>
        <taxon>Eukaryota</taxon>
        <taxon>Fungi</taxon>
        <taxon>Dikarya</taxon>
        <taxon>Ascomycota</taxon>
        <taxon>Pezizomycotina</taxon>
        <taxon>Dothideomycetes</taxon>
        <taxon>Dothideomycetidae</taxon>
        <taxon>Mycosphaerellales</taxon>
        <taxon>Teratosphaeriaceae</taxon>
        <taxon>Friedmanniomyces</taxon>
    </lineage>
</organism>
<feature type="domain" description="NmrA-like" evidence="3">
    <location>
        <begin position="8"/>
        <end position="149"/>
    </location>
</feature>
<name>A0A4U0W515_9PEZI</name>
<evidence type="ECO:0000313" key="4">
    <source>
        <dbReference type="EMBL" id="TKA56335.1"/>
    </source>
</evidence>
<protein>
    <recommendedName>
        <fullName evidence="3">NmrA-like domain-containing protein</fullName>
    </recommendedName>
</protein>
<dbReference type="CDD" id="cd05259">
    <property type="entry name" value="PCBER_SDR_a"/>
    <property type="match status" value="1"/>
</dbReference>
<dbReference type="PANTHER" id="PTHR47706">
    <property type="entry name" value="NMRA-LIKE FAMILY PROTEIN"/>
    <property type="match status" value="1"/>
</dbReference>
<sequence length="327" mass="35882">MASANHISKVAIVGAGGNVGRFMTGALLKTGKHDVTALTRADSQSKLPEGVKTKTVDYSKPETLVDALRGQEALVITISGRAPIKDIEEKLVRAAGEAGVTWILPNEWSPDSADDGIVKDVFLFGMKVATRKLIEELGKSSYVAVSCGFWYEYSLAIANNYGFDFANRHLNMYDDGQTKLCTTTWPQVGRAVAAILSLPIQPSNGQGKQACLDAIRNKVVYINSFNVSQMDMLASAQRVTGTKEGDWKIEKHDSHERFDVSLKFFKEGKFKTEGFTNFLYSRVFFPNGGGDFEHKGTINQMLELPKEDLDEATKVAMERQQATGGGH</sequence>
<evidence type="ECO:0000256" key="1">
    <source>
        <dbReference type="ARBA" id="ARBA00022857"/>
    </source>
</evidence>